<proteinExistence type="predicted"/>
<dbReference type="EMBL" id="JACHWU010000003">
    <property type="protein sequence ID" value="MBB3052118.1"/>
    <property type="molecule type" value="Genomic_DNA"/>
</dbReference>
<sequence>MFAPDGFYTQLADRMLAALPWRYRVRRKGHALCTRLRELATGLHPAAYAKLAQHPVRDGLLRLRFPPFLADVLDSGAVFGPKQILGALNRDHLTTTLTAVTPLVCPDLEHCPTRGEMLTTYASPVLADRLHAVTAGAG</sequence>
<evidence type="ECO:0000313" key="1">
    <source>
        <dbReference type="EMBL" id="MBB3052118.1"/>
    </source>
</evidence>
<dbReference type="AlphaFoldDB" id="A0A839S2V8"/>
<gene>
    <name evidence="1" type="ORF">FHS23_003147</name>
</gene>
<keyword evidence="2" id="KW-1185">Reference proteome</keyword>
<dbReference type="Proteomes" id="UP000550714">
    <property type="component" value="Unassembled WGS sequence"/>
</dbReference>
<reference evidence="1 2" key="1">
    <citation type="submission" date="2020-08" db="EMBL/GenBank/DDBJ databases">
        <title>Genomic Encyclopedia of Type Strains, Phase III (KMG-III): the genomes of soil and plant-associated and newly described type strains.</title>
        <authorList>
            <person name="Whitman W."/>
        </authorList>
    </citation>
    <scope>NUCLEOTIDE SEQUENCE [LARGE SCALE GENOMIC DNA]</scope>
    <source>
        <strain evidence="1 2">CECT 8577</strain>
    </source>
</reference>
<evidence type="ECO:0000313" key="2">
    <source>
        <dbReference type="Proteomes" id="UP000550714"/>
    </source>
</evidence>
<organism evidence="1 2">
    <name type="scientific">Prauserella isguenensis</name>
    <dbReference type="NCBI Taxonomy" id="1470180"/>
    <lineage>
        <taxon>Bacteria</taxon>
        <taxon>Bacillati</taxon>
        <taxon>Actinomycetota</taxon>
        <taxon>Actinomycetes</taxon>
        <taxon>Pseudonocardiales</taxon>
        <taxon>Pseudonocardiaceae</taxon>
        <taxon>Prauserella</taxon>
    </lineage>
</organism>
<accession>A0A839S2V8</accession>
<name>A0A839S2V8_9PSEU</name>
<dbReference type="RefSeq" id="WP_343053972.1">
    <property type="nucleotide sequence ID" value="NZ_JACHWU010000003.1"/>
</dbReference>
<comment type="caution">
    <text evidence="1">The sequence shown here is derived from an EMBL/GenBank/DDBJ whole genome shotgun (WGS) entry which is preliminary data.</text>
</comment>
<protein>
    <submittedName>
        <fullName evidence="1">Uncharacterized protein</fullName>
    </submittedName>
</protein>